<keyword evidence="2" id="KW-1185">Reference proteome</keyword>
<evidence type="ECO:0000313" key="1">
    <source>
        <dbReference type="EMBL" id="KAH7971353.1"/>
    </source>
</evidence>
<proteinExistence type="predicted"/>
<dbReference type="EMBL" id="CM023480">
    <property type="protein sequence ID" value="KAH7971353.1"/>
    <property type="molecule type" value="Genomic_DNA"/>
</dbReference>
<organism evidence="1 2">
    <name type="scientific">Dermacentor silvarum</name>
    <name type="common">Tick</name>
    <dbReference type="NCBI Taxonomy" id="543639"/>
    <lineage>
        <taxon>Eukaryota</taxon>
        <taxon>Metazoa</taxon>
        <taxon>Ecdysozoa</taxon>
        <taxon>Arthropoda</taxon>
        <taxon>Chelicerata</taxon>
        <taxon>Arachnida</taxon>
        <taxon>Acari</taxon>
        <taxon>Parasitiformes</taxon>
        <taxon>Ixodida</taxon>
        <taxon>Ixodoidea</taxon>
        <taxon>Ixodidae</taxon>
        <taxon>Rhipicephalinae</taxon>
        <taxon>Dermacentor</taxon>
    </lineage>
</organism>
<evidence type="ECO:0000313" key="2">
    <source>
        <dbReference type="Proteomes" id="UP000821865"/>
    </source>
</evidence>
<dbReference type="Proteomes" id="UP000821865">
    <property type="component" value="Chromosome 11"/>
</dbReference>
<comment type="caution">
    <text evidence="1">The sequence shown here is derived from an EMBL/GenBank/DDBJ whole genome shotgun (WGS) entry which is preliminary data.</text>
</comment>
<reference evidence="1" key="1">
    <citation type="submission" date="2020-05" db="EMBL/GenBank/DDBJ databases">
        <title>Large-scale comparative analyses of tick genomes elucidate their genetic diversity and vector capacities.</title>
        <authorList>
            <person name="Jia N."/>
            <person name="Wang J."/>
            <person name="Shi W."/>
            <person name="Du L."/>
            <person name="Sun Y."/>
            <person name="Zhan W."/>
            <person name="Jiang J."/>
            <person name="Wang Q."/>
            <person name="Zhang B."/>
            <person name="Ji P."/>
            <person name="Sakyi L.B."/>
            <person name="Cui X."/>
            <person name="Yuan T."/>
            <person name="Jiang B."/>
            <person name="Yang W."/>
            <person name="Lam T.T.-Y."/>
            <person name="Chang Q."/>
            <person name="Ding S."/>
            <person name="Wang X."/>
            <person name="Zhu J."/>
            <person name="Ruan X."/>
            <person name="Zhao L."/>
            <person name="Wei J."/>
            <person name="Que T."/>
            <person name="Du C."/>
            <person name="Cheng J."/>
            <person name="Dai P."/>
            <person name="Han X."/>
            <person name="Huang E."/>
            <person name="Gao Y."/>
            <person name="Liu J."/>
            <person name="Shao H."/>
            <person name="Ye R."/>
            <person name="Li L."/>
            <person name="Wei W."/>
            <person name="Wang X."/>
            <person name="Wang C."/>
            <person name="Yang T."/>
            <person name="Huo Q."/>
            <person name="Li W."/>
            <person name="Guo W."/>
            <person name="Chen H."/>
            <person name="Zhou L."/>
            <person name="Ni X."/>
            <person name="Tian J."/>
            <person name="Zhou Y."/>
            <person name="Sheng Y."/>
            <person name="Liu T."/>
            <person name="Pan Y."/>
            <person name="Xia L."/>
            <person name="Li J."/>
            <person name="Zhao F."/>
            <person name="Cao W."/>
        </authorList>
    </citation>
    <scope>NUCLEOTIDE SEQUENCE</scope>
    <source>
        <strain evidence="1">Dsil-2018</strain>
    </source>
</reference>
<sequence>MYVSNILPDEATIVYPERGCVLAALCSDHSYASWEDPPTPPPQLRRGGRAHPPDERVVCKPQSGRWSSLLPVGTVVRRPSVKLVQLVAQAIHESPHRVLRVTQVYAALQNRYPYYRLLDTKSIRSWKMPGGLPWLFLPTDDEGEQRGDEASTLSSGLHVNTEQPSKTTATLMPSAFRLELEYTLFAPPEPQSPGDKHKLSTLQCSELAPVTSAAQSEDDLVSVGSPPSSLPHIAPADLWKSPSMNPVGWPAPGRAEEQAWQQPSVSACAAPPSLWDGMYFQPAGRLGNMLRGSRLLSADDECFAFVNVSWGLCNNLTRLGFVMRSVESSASGERRRIAALVVAPPPHPRRQRRTSVLG</sequence>
<gene>
    <name evidence="1" type="ORF">HPB49_022341</name>
</gene>
<accession>A0ACB8DL04</accession>
<protein>
    <submittedName>
        <fullName evidence="1">Uncharacterized protein</fullName>
    </submittedName>
</protein>
<name>A0ACB8DL04_DERSI</name>